<feature type="compositionally biased region" description="Polar residues" evidence="2">
    <location>
        <begin position="1733"/>
        <end position="1744"/>
    </location>
</feature>
<evidence type="ECO:0000256" key="3">
    <source>
        <dbReference type="SAM" id="Phobius"/>
    </source>
</evidence>
<evidence type="ECO:0000313" key="5">
    <source>
        <dbReference type="EMBL" id="BAU87812.1"/>
    </source>
</evidence>
<reference evidence="5 6" key="1">
    <citation type="journal article" date="2016" name="Genome Announc.">
        <title>Complete Genome Sequence of Thiostrepton-Producing Streptomyces laurentii ATCC 31255.</title>
        <authorList>
            <person name="Doi K."/>
            <person name="Fujino Y."/>
            <person name="Nagayoshi Y."/>
            <person name="Ohshima T."/>
            <person name="Ogata S."/>
        </authorList>
    </citation>
    <scope>NUCLEOTIDE SEQUENCE [LARGE SCALE GENOMIC DNA]</scope>
    <source>
        <strain evidence="5 6">ATCC 31255</strain>
    </source>
</reference>
<sequence length="2246" mass="229816">MASRPGDWSALGRGSDPTPGDPATLTAIADAMRDLADSAGVVNNGLRELQNTAGDGQRFIGKTADALRDVVDEHLHRFVGRVEESFRIAEGALRTYATAVTNAQAEADQALSTAQGLSEDDPARETMKERAESAASDVSTAAKNLRDALHHAGTLMVQPVSDCDLFWEVFQWLTIIISVIAVFTGGILGILAWGMNAALLIKTIVDFSQGKASGLELGLAFLGVLFPSTKGINVGALLRGLGNTLKGGASGLAGSLRGLTFQAGNIARLTGLPHFVVLPMIVGAKIGASFHFDLAAIGRGIVAVGQGGWKGLVVTVRGDWKAATAGASGAWGRIGAYTVVNLQRLGRFTVAALVPLNFAEMSVLGIGGAARLAFGERVLGIAQPDLHALLLNAGRVDAAVRGGSPLAHIPPGALVPVPPLAPPGVRFGANGLFGVPSPGALFRPGAGAGFTVTADLVHLSLTKLPTVDLGSLGFGGLNGLRGLPGLGAHTGPGTVVPHGLGAAPVVGAVPTPGTGIHLPGGLTAPTPGTALQLPPVPHGMTTTPSGLSVPGGLSGGAHLVAQADLAGGQVRLDGNLLVNGNTAIDLLRDAHTPAPLAHTAPQTTVGVHPGAAGVSSVPVAGVGDGVSMARGAVGYAEDLDGLTFGELHALSLGDVSVTGIRADGISLRIGDAPVRTIDAHAIAATAPVGAAPVSHVPGTGAAQGLPGAVAGAGAATHVGGGAVRAAGADAAHLVPGPVVRAPDASAAHPVPGPATGVPGSGAAHAAPATGTLPAPGTGAVHMPTPGTAPVPAPVRGSGPSVPSVNTAAKASGDGVPVPGRSTTPPPAPAAPALNPQELALSLLRGDGPAGPPPVATGVRGVRAESAGAVSARPALDTAGTAPRGAADAALDLVARPGRTGGPDLAAHVPAPAPHAPAPHPPAGDGAVPVPASAVPGPPPVRGGGGPASRIGGDGLSGPEPLPPTNRWGAQDAVITINRRFHAARQIVIGDTSGPLAAARLNGWASYEQAISRLGHAEKELQHFAPPGKPGAPSTVSPAHQKAWDAYARAEQVFDKAEDTLRGLGMDPAATLREIRSVFGRLMHERGPFALGGAPTPGRLAGHAPTPPPGAVEHSVDDLVNDITDDVMDLDLAAVPHGSTGHAPPAPRPGVADDAMDVDMDAGAGAHPPARSQDAVSAEGGGGAHPWTPPGHQGPRQPPHVLVNDAFRNGPPGRTSPPTGPLNEAQYLDFVRESVAESRPLGFVVNAIVHFDGLAGGGLQRFLNTVDAGLHGFDGRVAVVIGVNGPDAVRAALQTAMREAMEGARFSHPLALVHVPYNAKGNFKYGTVRNAVLDSAAGTHLARGMMENNLHPYFSIMDFDFHPHVVPDGRHVFQYFDETLRMPDEGAVRAAGGTPEPPLRPLMMAGGYRAPDLTSPGATARLVEEINAKIVKEFSDAPAKIKAKDAEGSGKAKEPAGGSKGPEAKGSKGKGTKGGGKGKEPEPKTPPVITPDELPGLLQRIEHDMNTRTRLARIHPQLPYAPEPNLFVDAAATLLSRPGTAPVRFGDGAGEFATLSERLNRLNAWELDRRLPRPHDTLDGSRDLLGRAADSLRPGGPPLPVHELPAARDAIRRLADFLDSPGSHTGFNTHALRSFAEHLGTPPTSKGKELADARNPQLLDDALAALDDRPAQRAVAAGNTALPERGAAFVNDVRGAAVPTDVVRLIADVKLKGKLAQDHAENIKNPIDRLVGASDTQSNAQTARKNINAADHRDEWTGRPDNPLGNGATGVRTGQDPLFPNTHAPRPARLTDPTPGAHDGPVAPPPTRDAGNVASGLDSRLGTDINTPGYAVSASVPGGDGLHAGITPDELRLSTRDMALANDRMTLLRHLRYLKAQHLAPGTQLPRPPGSLFDALGRPASAGEPPLDPQRLLNEVVDALDQRPSARTTTAKGMKDFAQKNFKPLLDRLGAEGIDVEDFFTRLSLGRVHPPSDTLQGFIASGERFAVDPGGFLVLERYAAALGRDIQVTGGDGVLHTVPATASGGRGANPLLLTWDHGRGWRVGDPAGPAHAGPGGSGPQGAAHAGTGAGDGTGLDAPRPAKRPRDADEADDADTSLPDPKRPRGSDEAGHSGTGSPPVPDERGTIPIEHQWRMAEAETEITRARGELEAAQHSLDLQTRDWRALNHRSASGAPELEQPIRRVQDAQDALEQAEDRLSELRAEFPRLSTEGLPADHINHRIDRLRPGGSLPPPAPPRPPRPPHGGTP</sequence>
<feature type="domain" description="Putative T7SS secretion signal" evidence="4">
    <location>
        <begin position="20"/>
        <end position="137"/>
    </location>
</feature>
<feature type="compositionally biased region" description="Gly residues" evidence="2">
    <location>
        <begin position="941"/>
        <end position="955"/>
    </location>
</feature>
<keyword evidence="6" id="KW-1185">Reference proteome</keyword>
<feature type="compositionally biased region" description="Pro residues" evidence="2">
    <location>
        <begin position="910"/>
        <end position="921"/>
    </location>
</feature>
<evidence type="ECO:0000313" key="6">
    <source>
        <dbReference type="Proteomes" id="UP000217676"/>
    </source>
</evidence>
<feature type="compositionally biased region" description="Low complexity" evidence="2">
    <location>
        <begin position="756"/>
        <end position="785"/>
    </location>
</feature>
<dbReference type="Pfam" id="PF21725">
    <property type="entry name" value="T7SS_signal"/>
    <property type="match status" value="1"/>
</dbReference>
<dbReference type="PANTHER" id="PTHR13037:SF24">
    <property type="entry name" value="POLYCOMB PROTEIN PCL-RELATED"/>
    <property type="match status" value="1"/>
</dbReference>
<feature type="region of interest" description="Disordered" evidence="2">
    <location>
        <begin position="1"/>
        <end position="22"/>
    </location>
</feature>
<dbReference type="InterPro" id="IPR049082">
    <property type="entry name" value="T7SS_signal"/>
</dbReference>
<gene>
    <name evidence="5" type="ORF">SLA_6946</name>
</gene>
<dbReference type="EMBL" id="AP017424">
    <property type="protein sequence ID" value="BAU87812.1"/>
    <property type="molecule type" value="Genomic_DNA"/>
</dbReference>
<proteinExistence type="predicted"/>
<feature type="compositionally biased region" description="Basic and acidic residues" evidence="2">
    <location>
        <begin position="2215"/>
        <end position="2224"/>
    </location>
</feature>
<organism evidence="5 6">
    <name type="scientific">Streptomyces laurentii</name>
    <dbReference type="NCBI Taxonomy" id="39478"/>
    <lineage>
        <taxon>Bacteria</taxon>
        <taxon>Bacillati</taxon>
        <taxon>Actinomycetota</taxon>
        <taxon>Actinomycetes</taxon>
        <taxon>Kitasatosporales</taxon>
        <taxon>Streptomycetaceae</taxon>
        <taxon>Streptomyces</taxon>
    </lineage>
</organism>
<feature type="region of interest" description="Disordered" evidence="2">
    <location>
        <begin position="744"/>
        <end position="830"/>
    </location>
</feature>
<accession>A0A169PHB2</accession>
<feature type="region of interest" description="Disordered" evidence="2">
    <location>
        <begin position="1134"/>
        <end position="1221"/>
    </location>
</feature>
<dbReference type="Proteomes" id="UP000217676">
    <property type="component" value="Chromosome"/>
</dbReference>
<keyword evidence="3" id="KW-0472">Membrane</keyword>
<evidence type="ECO:0000259" key="4">
    <source>
        <dbReference type="Pfam" id="PF21725"/>
    </source>
</evidence>
<evidence type="ECO:0000256" key="2">
    <source>
        <dbReference type="SAM" id="MobiDB-lite"/>
    </source>
</evidence>
<feature type="compositionally biased region" description="Pro residues" evidence="2">
    <location>
        <begin position="2228"/>
        <end position="2246"/>
    </location>
</feature>
<keyword evidence="3" id="KW-1133">Transmembrane helix</keyword>
<feature type="region of interest" description="Disordered" evidence="2">
    <location>
        <begin position="909"/>
        <end position="966"/>
    </location>
</feature>
<feature type="transmembrane region" description="Helical" evidence="3">
    <location>
        <begin position="172"/>
        <end position="195"/>
    </location>
</feature>
<feature type="region of interest" description="Disordered" evidence="2">
    <location>
        <begin position="2030"/>
        <end position="2123"/>
    </location>
</feature>
<feature type="region of interest" description="Disordered" evidence="2">
    <location>
        <begin position="1441"/>
        <end position="1492"/>
    </location>
</feature>
<dbReference type="PANTHER" id="PTHR13037">
    <property type="entry name" value="FORMIN"/>
    <property type="match status" value="1"/>
</dbReference>
<feature type="compositionally biased region" description="Low complexity" evidence="2">
    <location>
        <begin position="922"/>
        <end position="934"/>
    </location>
</feature>
<name>A0A169PHB2_STRLU</name>
<protein>
    <recommendedName>
        <fullName evidence="4">Putative T7SS secretion signal domain-containing protein</fullName>
    </recommendedName>
</protein>
<dbReference type="KEGG" id="slau:SLA_6946"/>
<feature type="compositionally biased region" description="Basic and acidic residues" evidence="2">
    <location>
        <begin position="1441"/>
        <end position="1453"/>
    </location>
</feature>
<feature type="region of interest" description="Disordered" evidence="2">
    <location>
        <begin position="2207"/>
        <end position="2246"/>
    </location>
</feature>
<keyword evidence="1" id="KW-0945">Host-virus interaction</keyword>
<keyword evidence="3" id="KW-0812">Transmembrane</keyword>
<feature type="region of interest" description="Disordered" evidence="2">
    <location>
        <begin position="1730"/>
        <end position="1823"/>
    </location>
</feature>
<feature type="compositionally biased region" description="Basic and acidic residues" evidence="2">
    <location>
        <begin position="2098"/>
        <end position="2109"/>
    </location>
</feature>
<evidence type="ECO:0000256" key="1">
    <source>
        <dbReference type="ARBA" id="ARBA00022581"/>
    </source>
</evidence>